<feature type="domain" description="ABC transmembrane type-1" evidence="9">
    <location>
        <begin position="22"/>
        <end position="283"/>
    </location>
</feature>
<evidence type="ECO:0000256" key="6">
    <source>
        <dbReference type="ARBA" id="ARBA00023136"/>
    </source>
</evidence>
<dbReference type="GO" id="GO:0005524">
    <property type="term" value="F:ATP binding"/>
    <property type="evidence" value="ECO:0007669"/>
    <property type="project" value="UniProtKB-KW"/>
</dbReference>
<dbReference type="EMBL" id="ATJO01000004">
    <property type="protein sequence ID" value="EPI52072.1"/>
    <property type="molecule type" value="Genomic_DNA"/>
</dbReference>
<comment type="subcellular location">
    <subcellularLocation>
        <location evidence="1">Cell membrane</location>
        <topology evidence="1">Multi-pass membrane protein</topology>
    </subcellularLocation>
</comment>
<organism evidence="10 11">
    <name type="scientific">Gardnerella pickettii JCP7719</name>
    <dbReference type="NCBI Taxonomy" id="1261061"/>
    <lineage>
        <taxon>Bacteria</taxon>
        <taxon>Bacillati</taxon>
        <taxon>Actinomycetota</taxon>
        <taxon>Actinomycetes</taxon>
        <taxon>Bifidobacteriales</taxon>
        <taxon>Bifidobacteriaceae</taxon>
        <taxon>Gardnerella</taxon>
        <taxon>Gardnerella pickettii</taxon>
    </lineage>
</organism>
<evidence type="ECO:0000259" key="8">
    <source>
        <dbReference type="PROSITE" id="PS50893"/>
    </source>
</evidence>
<dbReference type="InterPro" id="IPR039421">
    <property type="entry name" value="Type_1_exporter"/>
</dbReference>
<gene>
    <name evidence="10" type="ORF">HMPREF1576_00087</name>
</gene>
<dbReference type="SUPFAM" id="SSF90123">
    <property type="entry name" value="ABC transporter transmembrane region"/>
    <property type="match status" value="1"/>
</dbReference>
<dbReference type="PANTHER" id="PTHR43394:SF1">
    <property type="entry name" value="ATP-BINDING CASSETTE SUB-FAMILY B MEMBER 10, MITOCHONDRIAL"/>
    <property type="match status" value="1"/>
</dbReference>
<keyword evidence="3" id="KW-0547">Nucleotide-binding</keyword>
<dbReference type="HOGENOM" id="CLU_000604_84_9_11"/>
<dbReference type="AlphaFoldDB" id="S4H0V2"/>
<dbReference type="InterPro" id="IPR036640">
    <property type="entry name" value="ABC1_TM_sf"/>
</dbReference>
<dbReference type="GO" id="GO:0015421">
    <property type="term" value="F:ABC-type oligopeptide transporter activity"/>
    <property type="evidence" value="ECO:0007669"/>
    <property type="project" value="TreeGrafter"/>
</dbReference>
<evidence type="ECO:0000256" key="7">
    <source>
        <dbReference type="SAM" id="Phobius"/>
    </source>
</evidence>
<dbReference type="InterPro" id="IPR003593">
    <property type="entry name" value="AAA+_ATPase"/>
</dbReference>
<dbReference type="FunFam" id="3.40.50.300:FF:001443">
    <property type="entry name" value="ABC transporter, ATP-binding protein"/>
    <property type="match status" value="1"/>
</dbReference>
<evidence type="ECO:0000259" key="9">
    <source>
        <dbReference type="PROSITE" id="PS50929"/>
    </source>
</evidence>
<dbReference type="PANTHER" id="PTHR43394">
    <property type="entry name" value="ATP-DEPENDENT PERMEASE MDL1, MITOCHONDRIAL"/>
    <property type="match status" value="1"/>
</dbReference>
<feature type="domain" description="ABC transporter" evidence="8">
    <location>
        <begin position="348"/>
        <end position="581"/>
    </location>
</feature>
<evidence type="ECO:0000256" key="1">
    <source>
        <dbReference type="ARBA" id="ARBA00004651"/>
    </source>
</evidence>
<dbReference type="PATRIC" id="fig|1261061.4.peg.78"/>
<sequence>MIKFLKNTFALTDQGVRGAFKSGVLSFLVFVINMVPSMLLLLLVDHLLLRHVHSTAIYLVCSIVTLVVMAVLLSFEYEAQYNETYKEAAHLRLNIAEKLSRLEMSYFAKHDLTDLAQSIMADVASLEHAESHAVPKLLAFCLFLPFLSALMFIGNWKMAICAIGPTLLSFLLIVLSKRYVREQYNKHYLRLRENSQAFQDRIELSKEITAFNLAERIKTKLYAKLDDTLRVHWKSERNAGFLLIFADIFSHFSLAFTIIGGIFLMQTGEISVLYMLGYVLASMKLKEFVDSNMEFLMEVFYINSAVKRIREIRDAKVLDVQTEAATDVHTTDTQATDKRATQFANFDIEINKLSFSYDDTTPVLNDVSFTVPHGTVCALVGQSGCGKTTLLRLIARLYDFNSGSIRIGGVDIRKVSTENLYRNISIVFQDVTLFNTSILENIRIGREDATDEEVKHAAQLAHCDFIDTLPDGINTIIGENGQQLSGGERQRISIARAFLKNAPILILDEIASSLDVDNEIKIQQSLTELVKNKTVIIISHRMKSIENVDRIVVLKDGHVEACGTHAELIQISPTYQNLIDKTCAAEEFSY</sequence>
<evidence type="ECO:0000313" key="10">
    <source>
        <dbReference type="EMBL" id="EPI52072.1"/>
    </source>
</evidence>
<evidence type="ECO:0000256" key="5">
    <source>
        <dbReference type="ARBA" id="ARBA00022989"/>
    </source>
</evidence>
<comment type="caution">
    <text evidence="10">The sequence shown here is derived from an EMBL/GenBank/DDBJ whole genome shotgun (WGS) entry which is preliminary data.</text>
</comment>
<dbReference type="SUPFAM" id="SSF52540">
    <property type="entry name" value="P-loop containing nucleoside triphosphate hydrolases"/>
    <property type="match status" value="1"/>
</dbReference>
<keyword evidence="5 7" id="KW-1133">Transmembrane helix</keyword>
<feature type="transmembrane region" description="Helical" evidence="7">
    <location>
        <begin position="24"/>
        <end position="44"/>
    </location>
</feature>
<dbReference type="InterPro" id="IPR017871">
    <property type="entry name" value="ABC_transporter-like_CS"/>
</dbReference>
<dbReference type="RefSeq" id="WP_018645405.1">
    <property type="nucleotide sequence ID" value="NZ_KE348009.1"/>
</dbReference>
<dbReference type="PROSITE" id="PS50929">
    <property type="entry name" value="ABC_TM1F"/>
    <property type="match status" value="1"/>
</dbReference>
<evidence type="ECO:0000256" key="2">
    <source>
        <dbReference type="ARBA" id="ARBA00022692"/>
    </source>
</evidence>
<dbReference type="Gene3D" id="3.40.50.300">
    <property type="entry name" value="P-loop containing nucleotide triphosphate hydrolases"/>
    <property type="match status" value="1"/>
</dbReference>
<dbReference type="Pfam" id="PF00664">
    <property type="entry name" value="ABC_membrane"/>
    <property type="match status" value="1"/>
</dbReference>
<feature type="transmembrane region" description="Helical" evidence="7">
    <location>
        <begin position="56"/>
        <end position="75"/>
    </location>
</feature>
<evidence type="ECO:0000256" key="3">
    <source>
        <dbReference type="ARBA" id="ARBA00022741"/>
    </source>
</evidence>
<reference evidence="10 11" key="1">
    <citation type="submission" date="2013-06" db="EMBL/GenBank/DDBJ databases">
        <authorList>
            <person name="Weinstock G."/>
            <person name="Sodergren E."/>
            <person name="Lobos E.A."/>
            <person name="Fulton L."/>
            <person name="Fulton R."/>
            <person name="Courtney L."/>
            <person name="Fronick C."/>
            <person name="O'Laughlin M."/>
            <person name="Godfrey J."/>
            <person name="Wilson R.M."/>
            <person name="Miner T."/>
            <person name="Farmer C."/>
            <person name="Delehaunty K."/>
            <person name="Cordes M."/>
            <person name="Minx P."/>
            <person name="Tomlinson C."/>
            <person name="Chen J."/>
            <person name="Wollam A."/>
            <person name="Pepin K.H."/>
            <person name="Bhonagiri V."/>
            <person name="Zhang X."/>
            <person name="Warren W."/>
            <person name="Mitreva M."/>
            <person name="Mardis E.R."/>
            <person name="Wilson R.K."/>
        </authorList>
    </citation>
    <scope>NUCLEOTIDE SEQUENCE [LARGE SCALE GENOMIC DNA]</scope>
    <source>
        <strain evidence="10 11">JCP7719</strain>
    </source>
</reference>
<keyword evidence="2 7" id="KW-0812">Transmembrane</keyword>
<dbReference type="GO" id="GO:0016887">
    <property type="term" value="F:ATP hydrolysis activity"/>
    <property type="evidence" value="ECO:0007669"/>
    <property type="project" value="InterPro"/>
</dbReference>
<dbReference type="InterPro" id="IPR011527">
    <property type="entry name" value="ABC1_TM_dom"/>
</dbReference>
<name>S4H0V2_9BIFI</name>
<dbReference type="Proteomes" id="UP000014601">
    <property type="component" value="Unassembled WGS sequence"/>
</dbReference>
<dbReference type="Gene3D" id="1.20.1560.10">
    <property type="entry name" value="ABC transporter type 1, transmembrane domain"/>
    <property type="match status" value="1"/>
</dbReference>
<dbReference type="SMART" id="SM00382">
    <property type="entry name" value="AAA"/>
    <property type="match status" value="1"/>
</dbReference>
<dbReference type="InterPro" id="IPR003439">
    <property type="entry name" value="ABC_transporter-like_ATP-bd"/>
</dbReference>
<dbReference type="GO" id="GO:0005886">
    <property type="term" value="C:plasma membrane"/>
    <property type="evidence" value="ECO:0007669"/>
    <property type="project" value="UniProtKB-SubCell"/>
</dbReference>
<keyword evidence="6 7" id="KW-0472">Membrane</keyword>
<dbReference type="InterPro" id="IPR027417">
    <property type="entry name" value="P-loop_NTPase"/>
</dbReference>
<evidence type="ECO:0000256" key="4">
    <source>
        <dbReference type="ARBA" id="ARBA00022840"/>
    </source>
</evidence>
<feature type="transmembrane region" description="Helical" evidence="7">
    <location>
        <begin position="162"/>
        <end position="180"/>
    </location>
</feature>
<feature type="transmembrane region" description="Helical" evidence="7">
    <location>
        <begin position="137"/>
        <end position="156"/>
    </location>
</feature>
<feature type="transmembrane region" description="Helical" evidence="7">
    <location>
        <begin position="239"/>
        <end position="265"/>
    </location>
</feature>
<proteinExistence type="predicted"/>
<accession>S4H0V2</accession>
<dbReference type="Pfam" id="PF00005">
    <property type="entry name" value="ABC_tran"/>
    <property type="match status" value="1"/>
</dbReference>
<evidence type="ECO:0000313" key="11">
    <source>
        <dbReference type="Proteomes" id="UP000014601"/>
    </source>
</evidence>
<protein>
    <submittedName>
        <fullName evidence="10">ABC transporter, ATP-binding protein</fullName>
    </submittedName>
</protein>
<dbReference type="PROSITE" id="PS00211">
    <property type="entry name" value="ABC_TRANSPORTER_1"/>
    <property type="match status" value="1"/>
</dbReference>
<dbReference type="PROSITE" id="PS50893">
    <property type="entry name" value="ABC_TRANSPORTER_2"/>
    <property type="match status" value="1"/>
</dbReference>
<keyword evidence="4 10" id="KW-0067">ATP-binding</keyword>